<sequence>MGGKGDHSNVIAASNIPLSCDGMSTKGNEELMLGSNTDLSHGKHHELLNEVMSNMKNMTSIVQHALELIRIPKKEPLDVKTEVQNVPMQTIKHTLSKFIKTNFTITPAMSLTEEEAQLSAYVFHPFNDPGEVLFKLDDFEGSRKDFMTLCPAKIVETEIAHMMALKVNWTQKQMLTPTKWTLPLAFVHSINKGDTIEELIEEYIMYWIPNFENLSHIYVPIEDICGLWYLMVASIDDKMLYHIDTFFEEQNVNPRQTVIQNVWEVITQMLQSQLFPTPFRAETLNGQNWTLEEDVLRMRLTMDLLLGDHNVYKTKLKNKSLESWRTKRYASAFNKEHFILSG</sequence>
<organism evidence="1 2">
    <name type="scientific">Trifolium subterraneum</name>
    <name type="common">Subterranean clover</name>
    <dbReference type="NCBI Taxonomy" id="3900"/>
    <lineage>
        <taxon>Eukaryota</taxon>
        <taxon>Viridiplantae</taxon>
        <taxon>Streptophyta</taxon>
        <taxon>Embryophyta</taxon>
        <taxon>Tracheophyta</taxon>
        <taxon>Spermatophyta</taxon>
        <taxon>Magnoliopsida</taxon>
        <taxon>eudicotyledons</taxon>
        <taxon>Gunneridae</taxon>
        <taxon>Pentapetalae</taxon>
        <taxon>rosids</taxon>
        <taxon>fabids</taxon>
        <taxon>Fabales</taxon>
        <taxon>Fabaceae</taxon>
        <taxon>Papilionoideae</taxon>
        <taxon>50 kb inversion clade</taxon>
        <taxon>NPAAA clade</taxon>
        <taxon>Hologalegina</taxon>
        <taxon>IRL clade</taxon>
        <taxon>Trifolieae</taxon>
        <taxon>Trifolium</taxon>
    </lineage>
</organism>
<evidence type="ECO:0000313" key="1">
    <source>
        <dbReference type="EMBL" id="GAU29733.1"/>
    </source>
</evidence>
<dbReference type="Gene3D" id="3.40.395.10">
    <property type="entry name" value="Adenoviral Proteinase, Chain A"/>
    <property type="match status" value="1"/>
</dbReference>
<dbReference type="Proteomes" id="UP000242715">
    <property type="component" value="Unassembled WGS sequence"/>
</dbReference>
<reference evidence="2" key="1">
    <citation type="journal article" date="2017" name="Front. Plant Sci.">
        <title>Climate Clever Clovers: New Paradigm to Reduce the Environmental Footprint of Ruminants by Breeding Low Methanogenic Forages Utilizing Haplotype Variation.</title>
        <authorList>
            <person name="Kaur P."/>
            <person name="Appels R."/>
            <person name="Bayer P.E."/>
            <person name="Keeble-Gagnere G."/>
            <person name="Wang J."/>
            <person name="Hirakawa H."/>
            <person name="Shirasawa K."/>
            <person name="Vercoe P."/>
            <person name="Stefanova K."/>
            <person name="Durmic Z."/>
            <person name="Nichols P."/>
            <person name="Revell C."/>
            <person name="Isobe S.N."/>
            <person name="Edwards D."/>
            <person name="Erskine W."/>
        </authorList>
    </citation>
    <scope>NUCLEOTIDE SEQUENCE [LARGE SCALE GENOMIC DNA]</scope>
    <source>
        <strain evidence="2">cv. Daliak</strain>
    </source>
</reference>
<gene>
    <name evidence="1" type="ORF">TSUD_392210</name>
</gene>
<name>A0A2Z6MIS8_TRISU</name>
<dbReference type="OrthoDB" id="1435955at2759"/>
<dbReference type="SUPFAM" id="SSF54001">
    <property type="entry name" value="Cysteine proteinases"/>
    <property type="match status" value="1"/>
</dbReference>
<evidence type="ECO:0008006" key="3">
    <source>
        <dbReference type="Google" id="ProtNLM"/>
    </source>
</evidence>
<evidence type="ECO:0000313" key="2">
    <source>
        <dbReference type="Proteomes" id="UP000242715"/>
    </source>
</evidence>
<dbReference type="AlphaFoldDB" id="A0A2Z6MIS8"/>
<dbReference type="InterPro" id="IPR038765">
    <property type="entry name" value="Papain-like_cys_pep_sf"/>
</dbReference>
<keyword evidence="2" id="KW-1185">Reference proteome</keyword>
<protein>
    <recommendedName>
        <fullName evidence="3">Ubiquitin-like protease family profile domain-containing protein</fullName>
    </recommendedName>
</protein>
<accession>A0A2Z6MIS8</accession>
<dbReference type="EMBL" id="DF973404">
    <property type="protein sequence ID" value="GAU29733.1"/>
    <property type="molecule type" value="Genomic_DNA"/>
</dbReference>
<proteinExistence type="predicted"/>